<proteinExistence type="predicted"/>
<dbReference type="InterPro" id="IPR007969">
    <property type="entry name" value="DUF732"/>
</dbReference>
<name>K5BF53_MYCHD</name>
<dbReference type="Pfam" id="PF05305">
    <property type="entry name" value="DUF732"/>
    <property type="match status" value="1"/>
</dbReference>
<gene>
    <name evidence="3" type="ORF">C731_2380</name>
</gene>
<comment type="caution">
    <text evidence="3">The sequence shown here is derived from an EMBL/GenBank/DDBJ whole genome shotgun (WGS) entry which is preliminary data.</text>
</comment>
<feature type="domain" description="DUF732" evidence="2">
    <location>
        <begin position="19"/>
        <end position="85"/>
    </location>
</feature>
<organism evidence="3 4">
    <name type="scientific">Mycolicibacterium hassiacum (strain DSM 44199 / CIP 105218 / JCM 12690 / 3849)</name>
    <name type="common">Mycobacterium hassiacum</name>
    <dbReference type="NCBI Taxonomy" id="1122247"/>
    <lineage>
        <taxon>Bacteria</taxon>
        <taxon>Bacillati</taxon>
        <taxon>Actinomycetota</taxon>
        <taxon>Actinomycetes</taxon>
        <taxon>Mycobacteriales</taxon>
        <taxon>Mycobacteriaceae</taxon>
        <taxon>Mycolicibacterium</taxon>
    </lineage>
</organism>
<evidence type="ECO:0000259" key="2">
    <source>
        <dbReference type="Pfam" id="PF05305"/>
    </source>
</evidence>
<dbReference type="AlphaFoldDB" id="K5BF53"/>
<feature type="chain" id="PRO_5039527479" description="DUF732 domain-containing protein" evidence="1">
    <location>
        <begin position="19"/>
        <end position="87"/>
    </location>
</feature>
<protein>
    <recommendedName>
        <fullName evidence="2">DUF732 domain-containing protein</fullName>
    </recommendedName>
</protein>
<dbReference type="eggNOG" id="ENOG5032E64">
    <property type="taxonomic scope" value="Bacteria"/>
</dbReference>
<accession>K5BF53</accession>
<feature type="signal peptide" evidence="1">
    <location>
        <begin position="1"/>
        <end position="18"/>
    </location>
</feature>
<dbReference type="Proteomes" id="UP000006265">
    <property type="component" value="Unassembled WGS sequence"/>
</dbReference>
<dbReference type="PATRIC" id="fig|1122247.3.peg.2287"/>
<dbReference type="OrthoDB" id="4733480at2"/>
<keyword evidence="1" id="KW-0732">Signal</keyword>
<evidence type="ECO:0000313" key="3">
    <source>
        <dbReference type="EMBL" id="EKF23602.1"/>
    </source>
</evidence>
<reference evidence="3 4" key="1">
    <citation type="journal article" date="2012" name="J. Bacteriol.">
        <title>Genome sequence of Mycobacterium hassiacum DSM 44199, a rare source of heat-stable mycobacterial proteins.</title>
        <authorList>
            <person name="Tiago I."/>
            <person name="Maranha A."/>
            <person name="Mendes V."/>
            <person name="Alarico S."/>
            <person name="Moynihan P.J."/>
            <person name="Clarke A.J."/>
            <person name="Macedo-Ribeiro S."/>
            <person name="Pereira P.J."/>
            <person name="Empadinhas N."/>
        </authorList>
    </citation>
    <scope>NUCLEOTIDE SEQUENCE [LARGE SCALE GENOMIC DNA]</scope>
    <source>
        <strain evidence="4">DSM 44199 / CIP 105218 / JCM 12690 / 3849</strain>
    </source>
</reference>
<evidence type="ECO:0000256" key="1">
    <source>
        <dbReference type="SAM" id="SignalP"/>
    </source>
</evidence>
<dbReference type="EMBL" id="AMRA01000061">
    <property type="protein sequence ID" value="EKF23602.1"/>
    <property type="molecule type" value="Genomic_DNA"/>
</dbReference>
<keyword evidence="4" id="KW-1185">Reference proteome</keyword>
<evidence type="ECO:0000313" key="4">
    <source>
        <dbReference type="Proteomes" id="UP000006265"/>
    </source>
</evidence>
<sequence>MLSALAVPALIWAVPAAADEDAFVDRFTTKHAFLTEEQLRAEGPRICAVLGSGVPASEAVAMVQDDLGVSVPAAFEIISAAITTYDC</sequence>